<dbReference type="SUPFAM" id="SSF54427">
    <property type="entry name" value="NTF2-like"/>
    <property type="match status" value="1"/>
</dbReference>
<accession>A0ABQ5SW49</accession>
<dbReference type="Gene3D" id="3.10.450.50">
    <property type="match status" value="1"/>
</dbReference>
<dbReference type="InterPro" id="IPR032710">
    <property type="entry name" value="NTF2-like_dom_sf"/>
</dbReference>
<protein>
    <recommendedName>
        <fullName evidence="3">SnoaL-like domain-containing protein</fullName>
    </recommendedName>
</protein>
<evidence type="ECO:0000313" key="1">
    <source>
        <dbReference type="EMBL" id="GLJ67778.1"/>
    </source>
</evidence>
<proteinExistence type="predicted"/>
<evidence type="ECO:0000313" key="2">
    <source>
        <dbReference type="Proteomes" id="UP001142292"/>
    </source>
</evidence>
<reference evidence="1" key="2">
    <citation type="submission" date="2023-01" db="EMBL/GenBank/DDBJ databases">
        <authorList>
            <person name="Sun Q."/>
            <person name="Evtushenko L."/>
        </authorList>
    </citation>
    <scope>NUCLEOTIDE SEQUENCE</scope>
    <source>
        <strain evidence="1">VKM Ac-1246</strain>
    </source>
</reference>
<sequence>MSKTIDAYVKFWNTEAGDPQRRAGAEVFTPDVRYIAPSGVRVGVDALVEFTETFVAGVGAYEFCARAEPEVHHDRARLAWELRVGGSSFAEGTDVLVTDDAGRISTITTFVDRAPEGGAVADGGAA</sequence>
<name>A0ABQ5SW49_9ACTN</name>
<dbReference type="EMBL" id="BSEL01000004">
    <property type="protein sequence ID" value="GLJ67778.1"/>
    <property type="molecule type" value="Genomic_DNA"/>
</dbReference>
<organism evidence="1 2">
    <name type="scientific">Nocardioides luteus</name>
    <dbReference type="NCBI Taxonomy" id="1844"/>
    <lineage>
        <taxon>Bacteria</taxon>
        <taxon>Bacillati</taxon>
        <taxon>Actinomycetota</taxon>
        <taxon>Actinomycetes</taxon>
        <taxon>Propionibacteriales</taxon>
        <taxon>Nocardioidaceae</taxon>
        <taxon>Nocardioides</taxon>
    </lineage>
</organism>
<dbReference type="Proteomes" id="UP001142292">
    <property type="component" value="Unassembled WGS sequence"/>
</dbReference>
<dbReference type="RefSeq" id="WP_189117947.1">
    <property type="nucleotide sequence ID" value="NZ_BMRK01000005.1"/>
</dbReference>
<keyword evidence="2" id="KW-1185">Reference proteome</keyword>
<comment type="caution">
    <text evidence="1">The sequence shown here is derived from an EMBL/GenBank/DDBJ whole genome shotgun (WGS) entry which is preliminary data.</text>
</comment>
<evidence type="ECO:0008006" key="3">
    <source>
        <dbReference type="Google" id="ProtNLM"/>
    </source>
</evidence>
<reference evidence="1" key="1">
    <citation type="journal article" date="2014" name="Int. J. Syst. Evol. Microbiol.">
        <title>Complete genome of a new Firmicutes species belonging to the dominant human colonic microbiota ('Ruminococcus bicirculans') reveals two chromosomes and a selective capacity to utilize plant glucans.</title>
        <authorList>
            <consortium name="NISC Comparative Sequencing Program"/>
            <person name="Wegmann U."/>
            <person name="Louis P."/>
            <person name="Goesmann A."/>
            <person name="Henrissat B."/>
            <person name="Duncan S.H."/>
            <person name="Flint H.J."/>
        </authorList>
    </citation>
    <scope>NUCLEOTIDE SEQUENCE</scope>
    <source>
        <strain evidence="1">VKM Ac-1246</strain>
    </source>
</reference>
<gene>
    <name evidence="1" type="ORF">GCM10017579_18140</name>
</gene>